<sequence>MTSKNCIELMDWMKYMQVGEDAGSLQQRRGRCACAASPCVCAVARRVLPAARTGAGRAALAQPRRAYACSHCESSSECACNTSINYFFERSGNSYQIYVE</sequence>
<name>A0A922M9J7_SPOEX</name>
<evidence type="ECO:0000313" key="2">
    <source>
        <dbReference type="Proteomes" id="UP000814243"/>
    </source>
</evidence>
<proteinExistence type="predicted"/>
<gene>
    <name evidence="1" type="ORF">HF086_013086</name>
</gene>
<dbReference type="EMBL" id="JACEFF010000693">
    <property type="protein sequence ID" value="KAH9632714.1"/>
    <property type="molecule type" value="Genomic_DNA"/>
</dbReference>
<accession>A0A922M9J7</accession>
<protein>
    <submittedName>
        <fullName evidence="1">Uncharacterized protein</fullName>
    </submittedName>
</protein>
<reference evidence="1" key="1">
    <citation type="journal article" date="2021" name="G3 (Bethesda)">
        <title>Genome and transcriptome analysis of the beet armyworm Spodoptera exigua reveals targets for pest control. .</title>
        <authorList>
            <person name="Simon S."/>
            <person name="Breeschoten T."/>
            <person name="Jansen H.J."/>
            <person name="Dirks R.P."/>
            <person name="Schranz M.E."/>
            <person name="Ros V.I.D."/>
        </authorList>
    </citation>
    <scope>NUCLEOTIDE SEQUENCE</scope>
    <source>
        <strain evidence="1">TB_SE_WUR_2020</strain>
    </source>
</reference>
<dbReference type="Proteomes" id="UP000814243">
    <property type="component" value="Unassembled WGS sequence"/>
</dbReference>
<dbReference type="AlphaFoldDB" id="A0A922M9J7"/>
<comment type="caution">
    <text evidence="1">The sequence shown here is derived from an EMBL/GenBank/DDBJ whole genome shotgun (WGS) entry which is preliminary data.</text>
</comment>
<evidence type="ECO:0000313" key="1">
    <source>
        <dbReference type="EMBL" id="KAH9632714.1"/>
    </source>
</evidence>
<organism evidence="1 2">
    <name type="scientific">Spodoptera exigua</name>
    <name type="common">Beet armyworm</name>
    <name type="synonym">Noctua fulgens</name>
    <dbReference type="NCBI Taxonomy" id="7107"/>
    <lineage>
        <taxon>Eukaryota</taxon>
        <taxon>Metazoa</taxon>
        <taxon>Ecdysozoa</taxon>
        <taxon>Arthropoda</taxon>
        <taxon>Hexapoda</taxon>
        <taxon>Insecta</taxon>
        <taxon>Pterygota</taxon>
        <taxon>Neoptera</taxon>
        <taxon>Endopterygota</taxon>
        <taxon>Lepidoptera</taxon>
        <taxon>Glossata</taxon>
        <taxon>Ditrysia</taxon>
        <taxon>Noctuoidea</taxon>
        <taxon>Noctuidae</taxon>
        <taxon>Amphipyrinae</taxon>
        <taxon>Spodoptera</taxon>
    </lineage>
</organism>